<keyword evidence="2" id="KW-1185">Reference proteome</keyword>
<dbReference type="EMBL" id="CP073587">
    <property type="protein sequence ID" value="QUN06379.1"/>
    <property type="molecule type" value="Genomic_DNA"/>
</dbReference>
<name>A0ABX7YVQ8_9GAMM</name>
<dbReference type="InterPro" id="IPR006975">
    <property type="entry name" value="NifQ"/>
</dbReference>
<organism evidence="1 2">
    <name type="scientific">Shewanella yunxiaonensis</name>
    <dbReference type="NCBI Taxonomy" id="2829809"/>
    <lineage>
        <taxon>Bacteria</taxon>
        <taxon>Pseudomonadati</taxon>
        <taxon>Pseudomonadota</taxon>
        <taxon>Gammaproteobacteria</taxon>
        <taxon>Alteromonadales</taxon>
        <taxon>Shewanellaceae</taxon>
        <taxon>Shewanella</taxon>
    </lineage>
</organism>
<dbReference type="Proteomes" id="UP000679575">
    <property type="component" value="Chromosome"/>
</dbReference>
<gene>
    <name evidence="1" type="ORF">KDN34_02620</name>
</gene>
<accession>A0ABX7YVQ8</accession>
<proteinExistence type="predicted"/>
<dbReference type="Pfam" id="PF04891">
    <property type="entry name" value="NifQ"/>
    <property type="match status" value="1"/>
</dbReference>
<protein>
    <submittedName>
        <fullName evidence="1">Nitrogen fixation protein NifQ</fullName>
    </submittedName>
</protein>
<evidence type="ECO:0000313" key="1">
    <source>
        <dbReference type="EMBL" id="QUN06379.1"/>
    </source>
</evidence>
<sequence>MTSEDEVALFWLPIMLSYIAGDTVLPPQLGLASVEYDAITSRARVLRQTLDKKHLSERRQLRQQLLLMRQKEYRELKALLIEHANPESGFAEQAASVIACGCLGNRHLWKDLGLPERPRLSRMFAWYFPQLFNANDRNMRWKRFLYKQLCDHGGDYVCRAPSCNECSTYQECFGSEER</sequence>
<evidence type="ECO:0000313" key="2">
    <source>
        <dbReference type="Proteomes" id="UP000679575"/>
    </source>
</evidence>
<dbReference type="RefSeq" id="WP_212595393.1">
    <property type="nucleotide sequence ID" value="NZ_CP073587.1"/>
</dbReference>
<reference evidence="1 2" key="1">
    <citation type="submission" date="2021-04" db="EMBL/GenBank/DDBJ databases">
        <title>Novel species identification of genus Shewanella.</title>
        <authorList>
            <person name="Liu G."/>
        </authorList>
    </citation>
    <scope>NUCLEOTIDE SEQUENCE [LARGE SCALE GENOMIC DNA]</scope>
    <source>
        <strain evidence="1 2">FJAT-54481</strain>
    </source>
</reference>